<comment type="caution">
    <text evidence="2">The sequence shown here is derived from an EMBL/GenBank/DDBJ whole genome shotgun (WGS) entry which is preliminary data.</text>
</comment>
<dbReference type="RefSeq" id="XP_022471464.1">
    <property type="nucleotide sequence ID" value="XM_022621976.1"/>
</dbReference>
<feature type="region of interest" description="Disordered" evidence="1">
    <location>
        <begin position="154"/>
        <end position="182"/>
    </location>
</feature>
<evidence type="ECO:0000313" key="2">
    <source>
        <dbReference type="EMBL" id="OHE94301.1"/>
    </source>
</evidence>
<keyword evidence="3" id="KW-1185">Reference proteome</keyword>
<feature type="region of interest" description="Disordered" evidence="1">
    <location>
        <begin position="1"/>
        <end position="21"/>
    </location>
</feature>
<sequence length="284" mass="30301">MTRITAKAGTRSGGKVAATTGKGEAISRAGKAIVRAGKKEAIAIALTCPVSASMDVVKSSPPIATSNVNVALPHTSTGIKSTAVLLPFLVLFGSRFLGVGSHHIVSVSSTLEVDIQPQDGASTYIVMENLIDDDKTRIPINFLLNEQAIEDGEPARKHAQPMQHATHDTQSASVSQQDQSLPDIHPQQEISTGYRQMDDASHQQPQPPPRSEHGSRYLQNVCPPPQQMSRHTFAPDAIVGIPSWIALRTYIPTYPDQVAKSNIDFVASGLLQGVGSTACTVLIE</sequence>
<reference evidence="2 3" key="1">
    <citation type="submission" date="2016-09" db="EMBL/GenBank/DDBJ databases">
        <authorList>
            <person name="Capua I."/>
            <person name="De Benedictis P."/>
            <person name="Joannis T."/>
            <person name="Lombin L.H."/>
            <person name="Cattoli G."/>
        </authorList>
    </citation>
    <scope>NUCLEOTIDE SEQUENCE [LARGE SCALE GENOMIC DNA]</scope>
    <source>
        <strain evidence="2 3">IMI 309357</strain>
    </source>
</reference>
<name>A0A1G4AYT8_9PEZI</name>
<dbReference type="EMBL" id="MJBS01000102">
    <property type="protein sequence ID" value="OHE94301.1"/>
    <property type="molecule type" value="Genomic_DNA"/>
</dbReference>
<dbReference type="AlphaFoldDB" id="A0A1G4AYT8"/>
<dbReference type="GeneID" id="34563486"/>
<evidence type="ECO:0000313" key="3">
    <source>
        <dbReference type="Proteomes" id="UP000176998"/>
    </source>
</evidence>
<evidence type="ECO:0000256" key="1">
    <source>
        <dbReference type="SAM" id="MobiDB-lite"/>
    </source>
</evidence>
<protein>
    <submittedName>
        <fullName evidence="2">Uncharacterized protein</fullName>
    </submittedName>
</protein>
<feature type="region of interest" description="Disordered" evidence="1">
    <location>
        <begin position="194"/>
        <end position="222"/>
    </location>
</feature>
<accession>A0A1G4AYT8</accession>
<proteinExistence type="predicted"/>
<gene>
    <name evidence="2" type="ORF">CORC01_10348</name>
</gene>
<feature type="compositionally biased region" description="Polar residues" evidence="1">
    <location>
        <begin position="168"/>
        <end position="180"/>
    </location>
</feature>
<dbReference type="Proteomes" id="UP000176998">
    <property type="component" value="Unassembled WGS sequence"/>
</dbReference>
<organism evidence="2 3">
    <name type="scientific">Colletotrichum orchidophilum</name>
    <dbReference type="NCBI Taxonomy" id="1209926"/>
    <lineage>
        <taxon>Eukaryota</taxon>
        <taxon>Fungi</taxon>
        <taxon>Dikarya</taxon>
        <taxon>Ascomycota</taxon>
        <taxon>Pezizomycotina</taxon>
        <taxon>Sordariomycetes</taxon>
        <taxon>Hypocreomycetidae</taxon>
        <taxon>Glomerellales</taxon>
        <taxon>Glomerellaceae</taxon>
        <taxon>Colletotrichum</taxon>
    </lineage>
</organism>